<feature type="domain" description="Nucleotidyl transferase" evidence="3">
    <location>
        <begin position="8"/>
        <end position="274"/>
    </location>
</feature>
<evidence type="ECO:0000256" key="1">
    <source>
        <dbReference type="ARBA" id="ARBA00022679"/>
    </source>
</evidence>
<dbReference type="PANTHER" id="PTHR43584">
    <property type="entry name" value="NUCLEOTIDYL TRANSFERASE"/>
    <property type="match status" value="1"/>
</dbReference>
<reference evidence="4" key="1">
    <citation type="submission" date="2018-06" db="EMBL/GenBank/DDBJ databases">
        <authorList>
            <person name="Zhirakovskaya E."/>
        </authorList>
    </citation>
    <scope>NUCLEOTIDE SEQUENCE</scope>
</reference>
<name>A0A3B1C653_9ZZZZ</name>
<dbReference type="Pfam" id="PF00483">
    <property type="entry name" value="NTP_transferase"/>
    <property type="match status" value="1"/>
</dbReference>
<dbReference type="AlphaFoldDB" id="A0A3B1C653"/>
<evidence type="ECO:0000313" key="4">
    <source>
        <dbReference type="EMBL" id="VAX23582.1"/>
    </source>
</evidence>
<dbReference type="SUPFAM" id="SSF53448">
    <property type="entry name" value="Nucleotide-diphospho-sugar transferases"/>
    <property type="match status" value="1"/>
</dbReference>
<organism evidence="4">
    <name type="scientific">hydrothermal vent metagenome</name>
    <dbReference type="NCBI Taxonomy" id="652676"/>
    <lineage>
        <taxon>unclassified sequences</taxon>
        <taxon>metagenomes</taxon>
        <taxon>ecological metagenomes</taxon>
    </lineage>
</organism>
<dbReference type="InterPro" id="IPR005835">
    <property type="entry name" value="NTP_transferase_dom"/>
</dbReference>
<gene>
    <name evidence="4" type="ORF">MNBD_IGNAVI01-1273</name>
</gene>
<dbReference type="GO" id="GO:0004355">
    <property type="term" value="F:glutamate synthase (NADPH) activity"/>
    <property type="evidence" value="ECO:0007669"/>
    <property type="project" value="UniProtKB-EC"/>
</dbReference>
<protein>
    <submittedName>
        <fullName evidence="4">Glutamate synthase [NADPH] large chain</fullName>
        <ecNumber evidence="4">1.4.1.13</ecNumber>
    </submittedName>
</protein>
<dbReference type="InterPro" id="IPR050065">
    <property type="entry name" value="GlmU-like"/>
</dbReference>
<sequence>MVKPTLLILAAGLGSRYGSLKQIDNIGPSGERIIDYSVYDAVKAGFGKIVYVIRESFEEEFKEVILDSLPPEIETDYVCQELHYIPEDIKYSSERQKPWGTGHALMIAAPKINEPFAVINADDFYGYESFQIAADYLSNKDGNNNDDNEYALIGFRLRNTLSEFGSVSRGICEVNEQNYMTSIVEVKEIKIENSGFVYKDDNGEWQSLTGGENVSMNMFAFKASVFEKFEKHFKEFLKENNDNLKSEFYIPTTVDALIKDGEAKVKVLESNASWFGLTYAEDKPIVRNKMKQLIDKGLYPSKLWSDFKID</sequence>
<dbReference type="Gene3D" id="3.90.550.10">
    <property type="entry name" value="Spore Coat Polysaccharide Biosynthesis Protein SpsA, Chain A"/>
    <property type="match status" value="1"/>
</dbReference>
<evidence type="ECO:0000256" key="2">
    <source>
        <dbReference type="ARBA" id="ARBA00022695"/>
    </source>
</evidence>
<dbReference type="EMBL" id="UOGD01000254">
    <property type="protein sequence ID" value="VAX23582.1"/>
    <property type="molecule type" value="Genomic_DNA"/>
</dbReference>
<dbReference type="GO" id="GO:0016779">
    <property type="term" value="F:nucleotidyltransferase activity"/>
    <property type="evidence" value="ECO:0007669"/>
    <property type="project" value="UniProtKB-KW"/>
</dbReference>
<dbReference type="PANTHER" id="PTHR43584:SF8">
    <property type="entry name" value="N-ACETYLMURAMATE ALPHA-1-PHOSPHATE URIDYLYLTRANSFERASE"/>
    <property type="match status" value="1"/>
</dbReference>
<dbReference type="InterPro" id="IPR029044">
    <property type="entry name" value="Nucleotide-diphossugar_trans"/>
</dbReference>
<keyword evidence="4" id="KW-0560">Oxidoreductase</keyword>
<proteinExistence type="predicted"/>
<keyword evidence="1" id="KW-0808">Transferase</keyword>
<keyword evidence="2" id="KW-0548">Nucleotidyltransferase</keyword>
<evidence type="ECO:0000259" key="3">
    <source>
        <dbReference type="Pfam" id="PF00483"/>
    </source>
</evidence>
<accession>A0A3B1C653</accession>
<dbReference type="EC" id="1.4.1.13" evidence="4"/>